<keyword evidence="4" id="KW-1185">Reference proteome</keyword>
<evidence type="ECO:0000259" key="2">
    <source>
        <dbReference type="Pfam" id="PF13372"/>
    </source>
</evidence>
<proteinExistence type="predicted"/>
<keyword evidence="1" id="KW-0732">Signal</keyword>
<dbReference type="EMBL" id="JACHKA010000001">
    <property type="protein sequence ID" value="MBB5986698.1"/>
    <property type="molecule type" value="Genomic_DNA"/>
</dbReference>
<evidence type="ECO:0000313" key="4">
    <source>
        <dbReference type="Proteomes" id="UP001138540"/>
    </source>
</evidence>
<dbReference type="RefSeq" id="WP_184154490.1">
    <property type="nucleotide sequence ID" value="NZ_JACHKA010000001.1"/>
</dbReference>
<feature type="chain" id="PRO_5046107575" description="Alginate export domain-containing protein" evidence="1">
    <location>
        <begin position="20"/>
        <end position="454"/>
    </location>
</feature>
<dbReference type="Proteomes" id="UP001138540">
    <property type="component" value="Unassembled WGS sequence"/>
</dbReference>
<accession>A0ABR6NHE4</accession>
<name>A0ABR6NHE4_9SPHN</name>
<reference evidence="3 4" key="1">
    <citation type="submission" date="2020-08" db="EMBL/GenBank/DDBJ databases">
        <title>Exploring microbial biodiversity for novel pathways involved in the catabolism of aromatic compounds derived from lignin.</title>
        <authorList>
            <person name="Elkins J."/>
        </authorList>
    </citation>
    <scope>NUCLEOTIDE SEQUENCE [LARGE SCALE GENOMIC DNA]</scope>
    <source>
        <strain evidence="3 4">B1D3A</strain>
    </source>
</reference>
<dbReference type="Pfam" id="PF13372">
    <property type="entry name" value="Alginate_exp"/>
    <property type="match status" value="1"/>
</dbReference>
<sequence>MMRTAILAALLLLPGMAQAQVAQTNVRYDEDWSAPSATAPRDAHWWEKLKARPLDTQGDVSLTLGGEARARYEGFADNLWGQSPTSDDGYLWLRFMPLASVKAGPARAFVQGIAGDAVGVAGGPGPADRTGIDLLQGFVDAELPFAGGTLILRGGRELVALGSERLVGTRYGPNIPQPFDGARVSWQRGALKLEGLHLRPVAIGPGNFDDRSSTSKRLDGIYATLPLTDFAKADLYWLHYGDAAARFGGRMGYERRDTFGARLFGKQGALAWNWEAMLQRGSFAGQSIRAWSIATETAYMLNGRMHPRLRLRANIASGDRDPADGRLGTFNAMFPKGKYFGELSPIGPRNIMNIHPSIDADLGSNVTVEVSAIAYWRFSRADGVYDVPGQLVRPSGAASARHIGNQAEISLGWQATPILGFAASASIFQPGNFIRQTGSAQTIQMIGLEAMLRF</sequence>
<gene>
    <name evidence="3" type="ORF">HNP60_002672</name>
</gene>
<dbReference type="InterPro" id="IPR053728">
    <property type="entry name" value="Alginate_Permeability_Chnl"/>
</dbReference>
<evidence type="ECO:0000313" key="3">
    <source>
        <dbReference type="EMBL" id="MBB5986698.1"/>
    </source>
</evidence>
<feature type="signal peptide" evidence="1">
    <location>
        <begin position="1"/>
        <end position="19"/>
    </location>
</feature>
<evidence type="ECO:0000256" key="1">
    <source>
        <dbReference type="SAM" id="SignalP"/>
    </source>
</evidence>
<feature type="domain" description="Alginate export" evidence="2">
    <location>
        <begin position="62"/>
        <end position="441"/>
    </location>
</feature>
<dbReference type="InterPro" id="IPR025388">
    <property type="entry name" value="Alginate_export_dom"/>
</dbReference>
<comment type="caution">
    <text evidence="3">The sequence shown here is derived from an EMBL/GenBank/DDBJ whole genome shotgun (WGS) entry which is preliminary data.</text>
</comment>
<dbReference type="Gene3D" id="2.40.160.100">
    <property type="match status" value="1"/>
</dbReference>
<organism evidence="3 4">
    <name type="scientific">Sphingobium lignivorans</name>
    <dbReference type="NCBI Taxonomy" id="2735886"/>
    <lineage>
        <taxon>Bacteria</taxon>
        <taxon>Pseudomonadati</taxon>
        <taxon>Pseudomonadota</taxon>
        <taxon>Alphaproteobacteria</taxon>
        <taxon>Sphingomonadales</taxon>
        <taxon>Sphingomonadaceae</taxon>
        <taxon>Sphingobium</taxon>
    </lineage>
</organism>
<protein>
    <recommendedName>
        <fullName evidence="2">Alginate export domain-containing protein</fullName>
    </recommendedName>
</protein>